<dbReference type="Proteomes" id="UP000005239">
    <property type="component" value="Unassembled WGS sequence"/>
</dbReference>
<gene>
    <name evidence="1" type="primary">WBGene00280314</name>
</gene>
<reference evidence="2" key="1">
    <citation type="journal article" date="2008" name="Nat. Genet.">
        <title>The Pristionchus pacificus genome provides a unique perspective on nematode lifestyle and parasitism.</title>
        <authorList>
            <person name="Dieterich C."/>
            <person name="Clifton S.W."/>
            <person name="Schuster L.N."/>
            <person name="Chinwalla A."/>
            <person name="Delehaunty K."/>
            <person name="Dinkelacker I."/>
            <person name="Fulton L."/>
            <person name="Fulton R."/>
            <person name="Godfrey J."/>
            <person name="Minx P."/>
            <person name="Mitreva M."/>
            <person name="Roeseler W."/>
            <person name="Tian H."/>
            <person name="Witte H."/>
            <person name="Yang S.P."/>
            <person name="Wilson R.K."/>
            <person name="Sommer R.J."/>
        </authorList>
    </citation>
    <scope>NUCLEOTIDE SEQUENCE [LARGE SCALE GENOMIC DNA]</scope>
    <source>
        <strain evidence="2">PS312</strain>
    </source>
</reference>
<evidence type="ECO:0000313" key="1">
    <source>
        <dbReference type="EnsemblMetazoa" id="PPA41945.1"/>
    </source>
</evidence>
<proteinExistence type="predicted"/>
<accession>A0A8R1V1I5</accession>
<protein>
    <submittedName>
        <fullName evidence="1">Uncharacterized protein</fullName>
    </submittedName>
</protein>
<evidence type="ECO:0000313" key="2">
    <source>
        <dbReference type="Proteomes" id="UP000005239"/>
    </source>
</evidence>
<organism evidence="1 2">
    <name type="scientific">Pristionchus pacificus</name>
    <name type="common">Parasitic nematode worm</name>
    <dbReference type="NCBI Taxonomy" id="54126"/>
    <lineage>
        <taxon>Eukaryota</taxon>
        <taxon>Metazoa</taxon>
        <taxon>Ecdysozoa</taxon>
        <taxon>Nematoda</taxon>
        <taxon>Chromadorea</taxon>
        <taxon>Rhabditida</taxon>
        <taxon>Rhabditina</taxon>
        <taxon>Diplogasteromorpha</taxon>
        <taxon>Diplogasteroidea</taxon>
        <taxon>Neodiplogasteridae</taxon>
        <taxon>Pristionchus</taxon>
    </lineage>
</organism>
<name>A0A454XVH7_PRIPA</name>
<accession>A0A454XVH7</accession>
<dbReference type="EnsemblMetazoa" id="PPA41945.1">
    <property type="protein sequence ID" value="PPA41945.1"/>
    <property type="gene ID" value="WBGene00280314"/>
</dbReference>
<reference evidence="1" key="2">
    <citation type="submission" date="2022-06" db="UniProtKB">
        <authorList>
            <consortium name="EnsemblMetazoa"/>
        </authorList>
    </citation>
    <scope>IDENTIFICATION</scope>
    <source>
        <strain evidence="1">PS312</strain>
    </source>
</reference>
<sequence length="71" mass="8068">MRESNMEISEADAEQILMHGEIMVHGCYDNALKLSVKLPEVLFEGSLFEMIDLLPISPRISSSQRRTALEF</sequence>
<dbReference type="AlphaFoldDB" id="A0A454XVH7"/>
<keyword evidence="2" id="KW-1185">Reference proteome</keyword>